<feature type="compositionally biased region" description="Acidic residues" evidence="3">
    <location>
        <begin position="81"/>
        <end position="102"/>
    </location>
</feature>
<dbReference type="Gene3D" id="1.10.10.60">
    <property type="entry name" value="Homeodomain-like"/>
    <property type="match status" value="2"/>
</dbReference>
<keyword evidence="1" id="KW-0371">Homeobox</keyword>
<evidence type="ECO:0000256" key="3">
    <source>
        <dbReference type="SAM" id="MobiDB-lite"/>
    </source>
</evidence>
<dbReference type="SMART" id="SM00389">
    <property type="entry name" value="HOX"/>
    <property type="match status" value="1"/>
</dbReference>
<dbReference type="Pfam" id="PF00046">
    <property type="entry name" value="Homeodomain"/>
    <property type="match status" value="1"/>
</dbReference>
<keyword evidence="6" id="KW-1185">Reference proteome</keyword>
<keyword evidence="1" id="KW-0539">Nucleus</keyword>
<sequence>MGKVKRWQSEEIARLKEICSRQEYVLTRGQSNPFWEKVADEMKVYGFDRQANAIYVKWMRLNQPPKPKSSKKGLSIPWDYSDTEDEEKYDEEIEDYEGEADSQSDVGFQTGSRDNASKPWATGGNWSDEESDIAYQCIKSQRDKEKQLKLEPVTANQIWHIVAKALEQHQIYRKTSNIYSYWKNKGREKYNFDERTLDMIDKSSRGTLRVRGWKSAQNSPGHTACQVDPWHSIRDSSIEENFQAEMVMGDVQVWVTPQQHDLLMIEYTKYNRLDNPVVNKLMEDTGLSREQIKLWYRNQRAIDAKKADFQKEAKQQNEKELPTPILDEPEFPCTVLKRYRVSDIGYHRQEEEEPAKRVRHSLGPEILMRNHGGILVDSKSQARSDFSYLDTSIAIDKPETFGRRSSIPEPNKPSANDVAISTIEVQQPSFKSALQRNIPDSTSDVTVVMKANRELEQQKLQAAEEEYTLLKLAMIAHKERADLELKAADAKERELTVQQEIREKAMKRIAKIESFLDDY</sequence>
<gene>
    <name evidence="5" type="ORF">BPOR_0154g00030</name>
</gene>
<evidence type="ECO:0000313" key="6">
    <source>
        <dbReference type="Proteomes" id="UP000297280"/>
    </source>
</evidence>
<feature type="domain" description="Homeobox" evidence="4">
    <location>
        <begin position="249"/>
        <end position="310"/>
    </location>
</feature>
<dbReference type="CDD" id="cd00086">
    <property type="entry name" value="homeodomain"/>
    <property type="match status" value="1"/>
</dbReference>
<dbReference type="InterPro" id="IPR009057">
    <property type="entry name" value="Homeodomain-like_sf"/>
</dbReference>
<protein>
    <recommendedName>
        <fullName evidence="4">Homeobox domain-containing protein</fullName>
    </recommendedName>
</protein>
<name>A0A4Z1KVV9_9HELO</name>
<accession>A0A4Z1KVV9</accession>
<dbReference type="Proteomes" id="UP000297280">
    <property type="component" value="Unassembled WGS sequence"/>
</dbReference>
<dbReference type="AlphaFoldDB" id="A0A4Z1KVV9"/>
<evidence type="ECO:0000313" key="5">
    <source>
        <dbReference type="EMBL" id="TGO88563.1"/>
    </source>
</evidence>
<dbReference type="EMBL" id="PQXO01000154">
    <property type="protein sequence ID" value="TGO88563.1"/>
    <property type="molecule type" value="Genomic_DNA"/>
</dbReference>
<keyword evidence="1" id="KW-0238">DNA-binding</keyword>
<comment type="subcellular location">
    <subcellularLocation>
        <location evidence="1">Nucleus</location>
    </subcellularLocation>
</comment>
<dbReference type="SUPFAM" id="SSF46689">
    <property type="entry name" value="Homeodomain-like"/>
    <property type="match status" value="1"/>
</dbReference>
<comment type="caution">
    <text evidence="5">The sequence shown here is derived from an EMBL/GenBank/DDBJ whole genome shotgun (WGS) entry which is preliminary data.</text>
</comment>
<feature type="coiled-coil region" evidence="2">
    <location>
        <begin position="448"/>
        <end position="500"/>
    </location>
</feature>
<proteinExistence type="predicted"/>
<feature type="region of interest" description="Disordered" evidence="3">
    <location>
        <begin position="65"/>
        <end position="127"/>
    </location>
</feature>
<organism evidence="5 6">
    <name type="scientific">Botrytis porri</name>
    <dbReference type="NCBI Taxonomy" id="87229"/>
    <lineage>
        <taxon>Eukaryota</taxon>
        <taxon>Fungi</taxon>
        <taxon>Dikarya</taxon>
        <taxon>Ascomycota</taxon>
        <taxon>Pezizomycotina</taxon>
        <taxon>Leotiomycetes</taxon>
        <taxon>Helotiales</taxon>
        <taxon>Sclerotiniaceae</taxon>
        <taxon>Botrytis</taxon>
    </lineage>
</organism>
<feature type="compositionally biased region" description="Polar residues" evidence="3">
    <location>
        <begin position="103"/>
        <end position="114"/>
    </location>
</feature>
<evidence type="ECO:0000256" key="2">
    <source>
        <dbReference type="SAM" id="Coils"/>
    </source>
</evidence>
<evidence type="ECO:0000256" key="1">
    <source>
        <dbReference type="RuleBase" id="RU000682"/>
    </source>
</evidence>
<dbReference type="GO" id="GO:0005634">
    <property type="term" value="C:nucleus"/>
    <property type="evidence" value="ECO:0007669"/>
    <property type="project" value="UniProtKB-SubCell"/>
</dbReference>
<evidence type="ECO:0000259" key="4">
    <source>
        <dbReference type="SMART" id="SM00389"/>
    </source>
</evidence>
<reference evidence="5 6" key="1">
    <citation type="submission" date="2017-12" db="EMBL/GenBank/DDBJ databases">
        <title>Comparative genomics of Botrytis spp.</title>
        <authorList>
            <person name="Valero-Jimenez C.A."/>
            <person name="Tapia P."/>
            <person name="Veloso J."/>
            <person name="Silva-Moreno E."/>
            <person name="Staats M."/>
            <person name="Valdes J.H."/>
            <person name="Van Kan J.A.L."/>
        </authorList>
    </citation>
    <scope>NUCLEOTIDE SEQUENCE [LARGE SCALE GENOMIC DNA]</scope>
    <source>
        <strain evidence="5 6">MUCL3349</strain>
    </source>
</reference>
<keyword evidence="2" id="KW-0175">Coiled coil</keyword>
<dbReference type="InterPro" id="IPR001356">
    <property type="entry name" value="HD"/>
</dbReference>
<dbReference type="GO" id="GO:0003677">
    <property type="term" value="F:DNA binding"/>
    <property type="evidence" value="ECO:0007669"/>
    <property type="project" value="UniProtKB-KW"/>
</dbReference>